<evidence type="ECO:0000256" key="7">
    <source>
        <dbReference type="ARBA" id="ARBA00023224"/>
    </source>
</evidence>
<evidence type="ECO:0000256" key="9">
    <source>
        <dbReference type="PIRSR" id="PIRSR601019-1"/>
    </source>
</evidence>
<dbReference type="GO" id="GO:0005834">
    <property type="term" value="C:heterotrimeric G-protein complex"/>
    <property type="evidence" value="ECO:0007669"/>
    <property type="project" value="UniProtKB-UniRule"/>
</dbReference>
<dbReference type="GO" id="GO:0003925">
    <property type="term" value="F:G protein activity"/>
    <property type="evidence" value="ECO:0007669"/>
    <property type="project" value="UniProtKB-ARBA"/>
</dbReference>
<dbReference type="GO" id="GO:0001664">
    <property type="term" value="F:G protein-coupled receptor binding"/>
    <property type="evidence" value="ECO:0007669"/>
    <property type="project" value="UniProtKB-UniRule"/>
</dbReference>
<keyword evidence="8" id="KW-0449">Lipoprotein</keyword>
<evidence type="ECO:0000256" key="3">
    <source>
        <dbReference type="ARBA" id="ARBA00022741"/>
    </source>
</evidence>
<accession>A0A9Q0MPA7</accession>
<feature type="binding site" evidence="9">
    <location>
        <begin position="272"/>
        <end position="275"/>
    </location>
    <ligand>
        <name>GTP</name>
        <dbReference type="ChEBI" id="CHEBI:37565"/>
    </ligand>
</feature>
<dbReference type="GO" id="GO:0007188">
    <property type="term" value="P:adenylate cyclase-modulating G protein-coupled receptor signaling pathway"/>
    <property type="evidence" value="ECO:0007669"/>
    <property type="project" value="TreeGrafter"/>
</dbReference>
<dbReference type="FunFam" id="1.10.400.10:FF:000002">
    <property type="entry name" value="guanine nucleotide-binding protein G(Q) subunit alpha"/>
    <property type="match status" value="1"/>
</dbReference>
<dbReference type="SUPFAM" id="SSF47895">
    <property type="entry name" value="Transducin (alpha subunit), insertion domain"/>
    <property type="match status" value="1"/>
</dbReference>
<dbReference type="GO" id="GO:0000902">
    <property type="term" value="P:cell morphogenesis"/>
    <property type="evidence" value="ECO:0007669"/>
    <property type="project" value="UniProtKB-ARBA"/>
</dbReference>
<comment type="caution">
    <text evidence="12">The sequence shown here is derived from an EMBL/GenBank/DDBJ whole genome shotgun (WGS) entry which is preliminary data.</text>
</comment>
<keyword evidence="4 10" id="KW-0460">Magnesium</keyword>
<comment type="function">
    <text evidence="11">Guanine nucleotide-binding proteins (G proteins) are involved as modulators or transducers in various transmembrane signaling systems.</text>
</comment>
<dbReference type="Gene3D" id="1.10.400.10">
    <property type="entry name" value="GI Alpha 1, domain 2-like"/>
    <property type="match status" value="1"/>
</dbReference>
<sequence>MVLCSCCCLNEEEKEQRRIHRLIENEIKKQKRNSKRELKLLFLGTGESGKSTFMKQMRIIHGTGYSEADKKDFIQLIYQNIFAAIQNLIQAMEILNIPYEKNENRKVAEFLSSVKEESVSTFHECYVESIKSLWTDVGVMECFYRRREFQLADSTKYFITNIDRIAKKDYIPTEQDILRSRVSTTGIVEYTFDLNSIIFRIIDVGGQRSERRKWLQCFENINPLIFLASLSEFDQVLFEKDNVNRMEESKAVFKLLISSPWFENSSIVLFLNKIDLLEEKIQHSHLVDYYPEYEGNKKNANEAKIFILNMYVSLNPSRELKAIYSHFTCATDTENIRFVFAVVKDIILRVNMSEFNLH</sequence>
<keyword evidence="3 9" id="KW-0547">Nucleotide-binding</keyword>
<dbReference type="Proteomes" id="UP001151699">
    <property type="component" value="Chromosome C"/>
</dbReference>
<evidence type="ECO:0000256" key="11">
    <source>
        <dbReference type="RuleBase" id="RU369122"/>
    </source>
</evidence>
<dbReference type="PRINTS" id="PR00318">
    <property type="entry name" value="GPROTEINA"/>
</dbReference>
<dbReference type="GO" id="GO:0050793">
    <property type="term" value="P:regulation of developmental process"/>
    <property type="evidence" value="ECO:0007669"/>
    <property type="project" value="UniProtKB-ARBA"/>
</dbReference>
<dbReference type="Gene3D" id="3.40.50.300">
    <property type="entry name" value="P-loop containing nucleotide triphosphate hydrolases"/>
    <property type="match status" value="1"/>
</dbReference>
<dbReference type="CDD" id="cd00066">
    <property type="entry name" value="G-alpha"/>
    <property type="match status" value="1"/>
</dbReference>
<evidence type="ECO:0000256" key="10">
    <source>
        <dbReference type="PIRSR" id="PIRSR601019-2"/>
    </source>
</evidence>
<dbReference type="GO" id="GO:0030234">
    <property type="term" value="F:enzyme regulator activity"/>
    <property type="evidence" value="ECO:0007669"/>
    <property type="project" value="UniProtKB-ARBA"/>
</dbReference>
<feature type="binding site" evidence="9">
    <location>
        <begin position="153"/>
        <end position="154"/>
    </location>
    <ligand>
        <name>GTP</name>
        <dbReference type="ChEBI" id="CHEBI:37565"/>
    </ligand>
</feature>
<evidence type="ECO:0000256" key="6">
    <source>
        <dbReference type="ARBA" id="ARBA00023139"/>
    </source>
</evidence>
<evidence type="ECO:0000256" key="2">
    <source>
        <dbReference type="ARBA" id="ARBA00022723"/>
    </source>
</evidence>
<dbReference type="PANTHER" id="PTHR10218">
    <property type="entry name" value="GTP-BINDING PROTEIN ALPHA SUBUNIT"/>
    <property type="match status" value="1"/>
</dbReference>
<dbReference type="InterPro" id="IPR001019">
    <property type="entry name" value="Gprotein_alpha_su"/>
</dbReference>
<dbReference type="FunFam" id="3.40.50.300:FF:003977">
    <property type="entry name" value="Guanine nucleotide-binding protein G(q) subunit alpha"/>
    <property type="match status" value="1"/>
</dbReference>
<name>A0A9Q0MPA7_9DIPT</name>
<dbReference type="InterPro" id="IPR027417">
    <property type="entry name" value="P-loop_NTPase"/>
</dbReference>
<evidence type="ECO:0000256" key="5">
    <source>
        <dbReference type="ARBA" id="ARBA00023134"/>
    </source>
</evidence>
<dbReference type="GO" id="GO:0046872">
    <property type="term" value="F:metal ion binding"/>
    <property type="evidence" value="ECO:0007669"/>
    <property type="project" value="UniProtKB-UniRule"/>
</dbReference>
<keyword evidence="6" id="KW-0564">Palmitate</keyword>
<dbReference type="InterPro" id="IPR000654">
    <property type="entry name" value="Gprotein_alpha_Q"/>
</dbReference>
<feature type="binding site" evidence="9">
    <location>
        <begin position="47"/>
        <end position="52"/>
    </location>
    <ligand>
        <name>GTP</name>
        <dbReference type="ChEBI" id="CHEBI:37565"/>
    </ligand>
</feature>
<dbReference type="PROSITE" id="PS51882">
    <property type="entry name" value="G_ALPHA"/>
    <property type="match status" value="1"/>
</dbReference>
<evidence type="ECO:0000256" key="8">
    <source>
        <dbReference type="ARBA" id="ARBA00023288"/>
    </source>
</evidence>
<dbReference type="PRINTS" id="PR00442">
    <property type="entry name" value="GPROTEINAQ"/>
</dbReference>
<proteinExistence type="inferred from homology"/>
<keyword evidence="13" id="KW-1185">Reference proteome</keyword>
<dbReference type="SMART" id="SM00275">
    <property type="entry name" value="G_alpha"/>
    <property type="match status" value="1"/>
</dbReference>
<dbReference type="InterPro" id="IPR011025">
    <property type="entry name" value="GproteinA_insert"/>
</dbReference>
<dbReference type="Pfam" id="PF00503">
    <property type="entry name" value="G-alpha"/>
    <property type="match status" value="1"/>
</dbReference>
<keyword evidence="2 10" id="KW-0479">Metal-binding</keyword>
<reference evidence="12" key="1">
    <citation type="submission" date="2022-07" db="EMBL/GenBank/DDBJ databases">
        <authorList>
            <person name="Trinca V."/>
            <person name="Uliana J.V.C."/>
            <person name="Torres T.T."/>
            <person name="Ward R.J."/>
            <person name="Monesi N."/>
        </authorList>
    </citation>
    <scope>NUCLEOTIDE SEQUENCE</scope>
    <source>
        <strain evidence="12">HSMRA1968</strain>
        <tissue evidence="12">Whole embryos</tissue>
    </source>
</reference>
<dbReference type="SUPFAM" id="SSF52540">
    <property type="entry name" value="P-loop containing nucleoside triphosphate hydrolases"/>
    <property type="match status" value="1"/>
</dbReference>
<feature type="binding site" evidence="9">
    <location>
        <begin position="178"/>
        <end position="184"/>
    </location>
    <ligand>
        <name>GTP</name>
        <dbReference type="ChEBI" id="CHEBI:37565"/>
    </ligand>
</feature>
<comment type="similarity">
    <text evidence="1 11">Belongs to the G-alpha family. G(q) subfamily.</text>
</comment>
<dbReference type="GO" id="GO:0005737">
    <property type="term" value="C:cytoplasm"/>
    <property type="evidence" value="ECO:0007669"/>
    <property type="project" value="TreeGrafter"/>
</dbReference>
<protein>
    <recommendedName>
        <fullName evidence="11">Guanine nucleotide-binding protein subunit alpha</fullName>
    </recommendedName>
</protein>
<dbReference type="FunFam" id="3.40.50.300:FF:000692">
    <property type="entry name" value="Guanine nucleotide-binding protein subunit alpha"/>
    <property type="match status" value="1"/>
</dbReference>
<dbReference type="EMBL" id="WJQU01000004">
    <property type="protein sequence ID" value="KAJ6635568.1"/>
    <property type="molecule type" value="Genomic_DNA"/>
</dbReference>
<organism evidence="12 13">
    <name type="scientific">Pseudolycoriella hygida</name>
    <dbReference type="NCBI Taxonomy" id="35572"/>
    <lineage>
        <taxon>Eukaryota</taxon>
        <taxon>Metazoa</taxon>
        <taxon>Ecdysozoa</taxon>
        <taxon>Arthropoda</taxon>
        <taxon>Hexapoda</taxon>
        <taxon>Insecta</taxon>
        <taxon>Pterygota</taxon>
        <taxon>Neoptera</taxon>
        <taxon>Endopterygota</taxon>
        <taxon>Diptera</taxon>
        <taxon>Nematocera</taxon>
        <taxon>Sciaroidea</taxon>
        <taxon>Sciaridae</taxon>
        <taxon>Pseudolycoriella</taxon>
    </lineage>
</organism>
<feature type="binding site" evidence="9">
    <location>
        <position position="330"/>
    </location>
    <ligand>
        <name>GTP</name>
        <dbReference type="ChEBI" id="CHEBI:37565"/>
    </ligand>
</feature>
<dbReference type="OrthoDB" id="5817230at2759"/>
<keyword evidence="5 9" id="KW-0342">GTP-binding</keyword>
<evidence type="ECO:0000256" key="4">
    <source>
        <dbReference type="ARBA" id="ARBA00022842"/>
    </source>
</evidence>
<evidence type="ECO:0000256" key="1">
    <source>
        <dbReference type="ARBA" id="ARBA00007976"/>
    </source>
</evidence>
<dbReference type="PANTHER" id="PTHR10218:SF329">
    <property type="entry name" value="GUANINE NUCLEOTIDE-BINDING PROTEIN G(Q) SUBUNIT ALPHA"/>
    <property type="match status" value="1"/>
</dbReference>
<comment type="subunit">
    <text evidence="11">G proteins are composed of 3 units; alpha, beta and gamma. The alpha chain contains the guanine nucleotide binding site.</text>
</comment>
<evidence type="ECO:0000313" key="12">
    <source>
        <dbReference type="EMBL" id="KAJ6635568.1"/>
    </source>
</evidence>
<feature type="binding site" evidence="10">
    <location>
        <position position="51"/>
    </location>
    <ligand>
        <name>Mg(2+)</name>
        <dbReference type="ChEBI" id="CHEBI:18420"/>
    </ligand>
</feature>
<dbReference type="GO" id="GO:0031683">
    <property type="term" value="F:G-protein beta/gamma-subunit complex binding"/>
    <property type="evidence" value="ECO:0007669"/>
    <property type="project" value="UniProtKB-UniRule"/>
</dbReference>
<dbReference type="AlphaFoldDB" id="A0A9Q0MPA7"/>
<feature type="binding site" evidence="10">
    <location>
        <position position="184"/>
    </location>
    <ligand>
        <name>Mg(2+)</name>
        <dbReference type="ChEBI" id="CHEBI:18420"/>
    </ligand>
</feature>
<gene>
    <name evidence="12" type="primary">Gnaq</name>
    <name evidence="12" type="ORF">Bhyg_14154</name>
</gene>
<dbReference type="GO" id="GO:0005525">
    <property type="term" value="F:GTP binding"/>
    <property type="evidence" value="ECO:0007669"/>
    <property type="project" value="UniProtKB-UniRule"/>
</dbReference>
<evidence type="ECO:0000313" key="13">
    <source>
        <dbReference type="Proteomes" id="UP001151699"/>
    </source>
</evidence>
<keyword evidence="7 11" id="KW-0807">Transducer</keyword>
<feature type="binding site" evidence="9">
    <location>
        <begin position="203"/>
        <end position="207"/>
    </location>
    <ligand>
        <name>GTP</name>
        <dbReference type="ChEBI" id="CHEBI:37565"/>
    </ligand>
</feature>